<keyword evidence="4" id="KW-1185">Reference proteome</keyword>
<evidence type="ECO:0000256" key="1">
    <source>
        <dbReference type="SAM" id="Phobius"/>
    </source>
</evidence>
<feature type="domain" description="Sulfatase N-terminal" evidence="2">
    <location>
        <begin position="226"/>
        <end position="500"/>
    </location>
</feature>
<feature type="transmembrane region" description="Helical" evidence="1">
    <location>
        <begin position="37"/>
        <end position="53"/>
    </location>
</feature>
<evidence type="ECO:0000259" key="2">
    <source>
        <dbReference type="Pfam" id="PF00884"/>
    </source>
</evidence>
<feature type="transmembrane region" description="Helical" evidence="1">
    <location>
        <begin position="144"/>
        <end position="166"/>
    </location>
</feature>
<feature type="transmembrane region" description="Helical" evidence="1">
    <location>
        <begin position="111"/>
        <end position="132"/>
    </location>
</feature>
<dbReference type="SUPFAM" id="SSF53649">
    <property type="entry name" value="Alkaline phosphatase-like"/>
    <property type="match status" value="1"/>
</dbReference>
<keyword evidence="1" id="KW-0472">Membrane</keyword>
<accession>A0ABQ2XED4</accession>
<evidence type="ECO:0000313" key="3">
    <source>
        <dbReference type="EMBL" id="GGX12979.1"/>
    </source>
</evidence>
<feature type="transmembrane region" description="Helical" evidence="1">
    <location>
        <begin position="60"/>
        <end position="82"/>
    </location>
</feature>
<gene>
    <name evidence="3" type="ORF">GCM10011282_18870</name>
</gene>
<name>A0ABQ2XED4_9BURK</name>
<dbReference type="Pfam" id="PF00884">
    <property type="entry name" value="Sulfatase"/>
    <property type="match status" value="1"/>
</dbReference>
<dbReference type="InterPro" id="IPR017850">
    <property type="entry name" value="Alkaline_phosphatase_core_sf"/>
</dbReference>
<dbReference type="RefSeq" id="WP_189345903.1">
    <property type="nucleotide sequence ID" value="NZ_BMYT01000003.1"/>
</dbReference>
<dbReference type="Gene3D" id="3.40.720.10">
    <property type="entry name" value="Alkaline Phosphatase, subunit A"/>
    <property type="match status" value="1"/>
</dbReference>
<dbReference type="InterPro" id="IPR000917">
    <property type="entry name" value="Sulfatase_N"/>
</dbReference>
<reference evidence="4" key="1">
    <citation type="journal article" date="2019" name="Int. J. Syst. Evol. Microbiol.">
        <title>The Global Catalogue of Microorganisms (GCM) 10K type strain sequencing project: providing services to taxonomists for standard genome sequencing and annotation.</title>
        <authorList>
            <consortium name="The Broad Institute Genomics Platform"/>
            <consortium name="The Broad Institute Genome Sequencing Center for Infectious Disease"/>
            <person name="Wu L."/>
            <person name="Ma J."/>
        </authorList>
    </citation>
    <scope>NUCLEOTIDE SEQUENCE [LARGE SCALE GENOMIC DNA]</scope>
    <source>
        <strain evidence="4">KCTC 23916</strain>
    </source>
</reference>
<keyword evidence="1" id="KW-1133">Transmembrane helix</keyword>
<keyword evidence="1" id="KW-0812">Transmembrane</keyword>
<evidence type="ECO:0000313" key="4">
    <source>
        <dbReference type="Proteomes" id="UP000620127"/>
    </source>
</evidence>
<dbReference type="Proteomes" id="UP000620127">
    <property type="component" value="Unassembled WGS sequence"/>
</dbReference>
<dbReference type="InterPro" id="IPR040423">
    <property type="entry name" value="PEA_transferase"/>
</dbReference>
<protein>
    <recommendedName>
        <fullName evidence="2">Sulfatase N-terminal domain-containing protein</fullName>
    </recommendedName>
</protein>
<organism evidence="3 4">
    <name type="scientific">Undibacterium macrobrachii</name>
    <dbReference type="NCBI Taxonomy" id="1119058"/>
    <lineage>
        <taxon>Bacteria</taxon>
        <taxon>Pseudomonadati</taxon>
        <taxon>Pseudomonadota</taxon>
        <taxon>Betaproteobacteria</taxon>
        <taxon>Burkholderiales</taxon>
        <taxon>Oxalobacteraceae</taxon>
        <taxon>Undibacterium</taxon>
    </lineage>
</organism>
<dbReference type="EMBL" id="BMYT01000003">
    <property type="protein sequence ID" value="GGX12979.1"/>
    <property type="molecule type" value="Genomic_DNA"/>
</dbReference>
<comment type="caution">
    <text evidence="3">The sequence shown here is derived from an EMBL/GenBank/DDBJ whole genome shotgun (WGS) entry which is preliminary data.</text>
</comment>
<dbReference type="PANTHER" id="PTHR30443">
    <property type="entry name" value="INNER MEMBRANE PROTEIN"/>
    <property type="match status" value="1"/>
</dbReference>
<proteinExistence type="predicted"/>
<sequence>MPLNQALDARFALFISSLMPMSVWILTGHTIVHPWQVWGWSLLCGVLGATAPARFFKPLVLLQICALPLTLGWIGAIAVTGFGPSNAAFEAAQYGPLHEFKIVLNLALNHWSFILAGIMCCCSLIATSYLTWRKAPPRSSKFDLIFLITLAPLAMINLDGLGYFQLTRIAGPEARLSTPWLYQIELGKSIIIKAADQAGRIPGNNPDIRDATSVEKTFTMQDSIAVFVVGDSTRADSFIQPDRGIWSKQLQQRINAGMGVRLSDACAGGSSTNDSVPRLFTASAIDDIKSINQSPTILAIAKAAGAKTAYISNHEMWLLPEAGHDLAQRTTAIEKQAFDDVPVEVLGDFIKKSRAGPKAAILHLYGQHFLYEDRYPQEEFPAIPSGLSGDELTELHYERAVEYGNKVLLELASILDQSNTPSFAIFTSDHGENLPSDKTGKKYHALPSSGKFDTTVPALILWNKAFKDTGKPALLKTLQNQKGLIAHGDLAQAWLVLAGMKGSIAATDNPHTWGALNPGEKNRALACNTLHP</sequence>
<dbReference type="PANTHER" id="PTHR30443:SF0">
    <property type="entry name" value="PHOSPHOETHANOLAMINE TRANSFERASE EPTA"/>
    <property type="match status" value="1"/>
</dbReference>
<feature type="transmembrane region" description="Helical" evidence="1">
    <location>
        <begin position="12"/>
        <end position="31"/>
    </location>
</feature>